<evidence type="ECO:0000256" key="3">
    <source>
        <dbReference type="ARBA" id="ARBA00023242"/>
    </source>
</evidence>
<accession>A0A8C0XRA7</accession>
<keyword evidence="2" id="KW-0804">Transcription</keyword>
<dbReference type="GO" id="GO:0006367">
    <property type="term" value="P:transcription initiation at RNA polymerase II promoter"/>
    <property type="evidence" value="ECO:0007669"/>
    <property type="project" value="InterPro"/>
</dbReference>
<evidence type="ECO:0000259" key="4">
    <source>
        <dbReference type="Pfam" id="PF02751"/>
    </source>
</evidence>
<dbReference type="GO" id="GO:0005672">
    <property type="term" value="C:transcription factor TFIIA complex"/>
    <property type="evidence" value="ECO:0007669"/>
    <property type="project" value="InterPro"/>
</dbReference>
<dbReference type="CDD" id="cd10014">
    <property type="entry name" value="TFIIA_gamma_C"/>
    <property type="match status" value="1"/>
</dbReference>
<dbReference type="InterPro" id="IPR009088">
    <property type="entry name" value="TFIIA_b-brl"/>
</dbReference>
<name>A0A8C0XRA7_CASCN</name>
<comment type="subcellular location">
    <subcellularLocation>
        <location evidence="1">Nucleus</location>
    </subcellularLocation>
</comment>
<dbReference type="Gene3D" id="2.30.18.10">
    <property type="entry name" value="Transcription factor IIA (TFIIA), beta-barrel domain"/>
    <property type="match status" value="1"/>
</dbReference>
<dbReference type="AlphaFoldDB" id="A0A8C0XRA7"/>
<dbReference type="InterPro" id="IPR015871">
    <property type="entry name" value="TFIIA_gsu_C"/>
</dbReference>
<evidence type="ECO:0000313" key="5">
    <source>
        <dbReference type="Ensembl" id="ENSCCNP00000032248.1"/>
    </source>
</evidence>
<dbReference type="Ensembl" id="ENSCCNT00000040504.1">
    <property type="protein sequence ID" value="ENSCCNP00000032248.1"/>
    <property type="gene ID" value="ENSCCNG00000030611.1"/>
</dbReference>
<protein>
    <recommendedName>
        <fullName evidence="4">Transcription initiation factor IIA gamma subunit C-terminal domain-containing protein</fullName>
    </recommendedName>
</protein>
<proteinExistence type="predicted"/>
<sequence length="73" mass="8268">MLPFPVLNSDNLIPIIPQLALQVQLQFCDNVWAFVLNDCEFREMIEFIKVGNVKMVACNDKNTLPSPGSRTTE</sequence>
<feature type="domain" description="Transcription initiation factor IIA gamma subunit C-terminal" evidence="4">
    <location>
        <begin position="27"/>
        <end position="59"/>
    </location>
</feature>
<evidence type="ECO:0000256" key="2">
    <source>
        <dbReference type="ARBA" id="ARBA00023163"/>
    </source>
</evidence>
<organism evidence="5">
    <name type="scientific">Castor canadensis</name>
    <name type="common">American beaver</name>
    <dbReference type="NCBI Taxonomy" id="51338"/>
    <lineage>
        <taxon>Eukaryota</taxon>
        <taxon>Metazoa</taxon>
        <taxon>Chordata</taxon>
        <taxon>Craniata</taxon>
        <taxon>Vertebrata</taxon>
        <taxon>Euteleostomi</taxon>
        <taxon>Mammalia</taxon>
        <taxon>Eutheria</taxon>
        <taxon>Euarchontoglires</taxon>
        <taxon>Glires</taxon>
        <taxon>Rodentia</taxon>
        <taxon>Castorimorpha</taxon>
        <taxon>Castoridae</taxon>
        <taxon>Castor</taxon>
    </lineage>
</organism>
<keyword evidence="3" id="KW-0539">Nucleus</keyword>
<dbReference type="Pfam" id="PF02751">
    <property type="entry name" value="TFIIA_gamma_C"/>
    <property type="match status" value="1"/>
</dbReference>
<evidence type="ECO:0000256" key="1">
    <source>
        <dbReference type="ARBA" id="ARBA00004123"/>
    </source>
</evidence>
<reference evidence="5" key="1">
    <citation type="submission" date="2023-09" db="UniProtKB">
        <authorList>
            <consortium name="Ensembl"/>
        </authorList>
    </citation>
    <scope>IDENTIFICATION</scope>
</reference>
<dbReference type="SUPFAM" id="SSF50784">
    <property type="entry name" value="Transcription factor IIA (TFIIA), beta-barrel domain"/>
    <property type="match status" value="1"/>
</dbReference>